<feature type="transmembrane region" description="Helical" evidence="2">
    <location>
        <begin position="286"/>
        <end position="311"/>
    </location>
</feature>
<feature type="transmembrane region" description="Helical" evidence="2">
    <location>
        <begin position="206"/>
        <end position="224"/>
    </location>
</feature>
<feature type="compositionally biased region" description="Basic and acidic residues" evidence="1">
    <location>
        <begin position="445"/>
        <end position="454"/>
    </location>
</feature>
<feature type="transmembrane region" description="Helical" evidence="2">
    <location>
        <begin position="414"/>
        <end position="435"/>
    </location>
</feature>
<comment type="caution">
    <text evidence="3">The sequence shown here is derived from an EMBL/GenBank/DDBJ whole genome shotgun (WGS) entry which is preliminary data.</text>
</comment>
<keyword evidence="4" id="KW-1185">Reference proteome</keyword>
<feature type="transmembrane region" description="Helical" evidence="2">
    <location>
        <begin position="244"/>
        <end position="265"/>
    </location>
</feature>
<keyword evidence="2" id="KW-0812">Transmembrane</keyword>
<feature type="region of interest" description="Disordered" evidence="1">
    <location>
        <begin position="445"/>
        <end position="476"/>
    </location>
</feature>
<proteinExistence type="predicted"/>
<gene>
    <name evidence="3" type="ORF">PZE19_07035</name>
</gene>
<organism evidence="3 4">
    <name type="scientific">Paludisphaera mucosa</name>
    <dbReference type="NCBI Taxonomy" id="3030827"/>
    <lineage>
        <taxon>Bacteria</taxon>
        <taxon>Pseudomonadati</taxon>
        <taxon>Planctomycetota</taxon>
        <taxon>Planctomycetia</taxon>
        <taxon>Isosphaerales</taxon>
        <taxon>Isosphaeraceae</taxon>
        <taxon>Paludisphaera</taxon>
    </lineage>
</organism>
<feature type="transmembrane region" description="Helical" evidence="2">
    <location>
        <begin position="331"/>
        <end position="354"/>
    </location>
</feature>
<keyword evidence="2" id="KW-1133">Transmembrane helix</keyword>
<sequence length="476" mass="49966">MGWTDSTWIWAQAAGVGSPAAAAYAALRRWCGGLTLAPSRPVPDWGVLGVLAAAPALLVFLAMIGQGPASTLKQILDVSGHLRLLREATARVWRAGRLVTALLGFTVLSWTGSQCLAFFFEDAERGRTDLLVLKRGRGPIELLLEHAATSTATPLRDLAGLADNLPLLAAAVAVVLSVGSLRPAGTGLVRTHNLRPASGSFDRESSWRSVVGICLVLYLLYRLFSRVAGGGALPVGNCLVLEVAIVPGLMLVCDGFLMAWILAELRDGEPGDDQVGRIDPSRALRLLPAAALGCLAALPARYAATAVLLASQHVPAAVMATWFGGLVRWSLGPGLLVLQALSLATMGIAGAIAWSRGSIDEAWLGYRRLVEREGGRIAVVSVLAGVGCGVLSAGAYSLLLLLPPAGWVLPAADAYAHYATFPVGLWTLSAFIHLAERTLPTARRRDVSPDRMDVEPSAVDGDFASVVEGSSSPKLD</sequence>
<feature type="transmembrane region" description="Helical" evidence="2">
    <location>
        <begin position="98"/>
        <end position="120"/>
    </location>
</feature>
<keyword evidence="2" id="KW-0472">Membrane</keyword>
<dbReference type="RefSeq" id="WP_277859865.1">
    <property type="nucleotide sequence ID" value="NZ_JARRAG010000001.1"/>
</dbReference>
<dbReference type="Proteomes" id="UP001216907">
    <property type="component" value="Unassembled WGS sequence"/>
</dbReference>
<feature type="transmembrane region" description="Helical" evidence="2">
    <location>
        <begin position="45"/>
        <end position="64"/>
    </location>
</feature>
<reference evidence="3 4" key="1">
    <citation type="submission" date="2023-03" db="EMBL/GenBank/DDBJ databases">
        <title>Paludisphaera mucosa sp. nov. a novel planctomycete from northern fen.</title>
        <authorList>
            <person name="Ivanova A."/>
        </authorList>
    </citation>
    <scope>NUCLEOTIDE SEQUENCE [LARGE SCALE GENOMIC DNA]</scope>
    <source>
        <strain evidence="3 4">Pla2</strain>
    </source>
</reference>
<dbReference type="EMBL" id="JARRAG010000001">
    <property type="protein sequence ID" value="MDG3003515.1"/>
    <property type="molecule type" value="Genomic_DNA"/>
</dbReference>
<evidence type="ECO:0000313" key="3">
    <source>
        <dbReference type="EMBL" id="MDG3003515.1"/>
    </source>
</evidence>
<evidence type="ECO:0000256" key="1">
    <source>
        <dbReference type="SAM" id="MobiDB-lite"/>
    </source>
</evidence>
<feature type="transmembrane region" description="Helical" evidence="2">
    <location>
        <begin position="375"/>
        <end position="402"/>
    </location>
</feature>
<evidence type="ECO:0000313" key="4">
    <source>
        <dbReference type="Proteomes" id="UP001216907"/>
    </source>
</evidence>
<protein>
    <submittedName>
        <fullName evidence="3">Uncharacterized protein</fullName>
    </submittedName>
</protein>
<feature type="transmembrane region" description="Helical" evidence="2">
    <location>
        <begin position="165"/>
        <end position="185"/>
    </location>
</feature>
<name>A0ABT6F7G3_9BACT</name>
<accession>A0ABT6F7G3</accession>
<evidence type="ECO:0000256" key="2">
    <source>
        <dbReference type="SAM" id="Phobius"/>
    </source>
</evidence>